<organism evidence="1">
    <name type="scientific">Coptotermes formosanus</name>
    <name type="common">Formosan subterranean termite</name>
    <dbReference type="NCBI Taxonomy" id="36987"/>
    <lineage>
        <taxon>Eukaryota</taxon>
        <taxon>Metazoa</taxon>
        <taxon>Ecdysozoa</taxon>
        <taxon>Arthropoda</taxon>
        <taxon>Hexapoda</taxon>
        <taxon>Insecta</taxon>
        <taxon>Pterygota</taxon>
        <taxon>Neoptera</taxon>
        <taxon>Polyneoptera</taxon>
        <taxon>Dictyoptera</taxon>
        <taxon>Blattodea</taxon>
        <taxon>Blattoidea</taxon>
        <taxon>Termitoidae</taxon>
        <taxon>Rhinotermitidae</taxon>
        <taxon>Coptotermes</taxon>
    </lineage>
</organism>
<proteinExistence type="evidence at transcript level"/>
<evidence type="ECO:0000313" key="1">
    <source>
        <dbReference type="EMBL" id="AGM32078.1"/>
    </source>
</evidence>
<dbReference type="Gene3D" id="3.30.60.30">
    <property type="match status" value="1"/>
</dbReference>
<sequence length="60" mass="6802">MEYNPLCAGDGVSKPRVFGNRCGFEYYNCANPDKQLRQLKSSECNLEDTISAKLGRNHDF</sequence>
<protein>
    <submittedName>
        <fullName evidence="1">Salivary glands proteinase inhibitor</fullName>
    </submittedName>
</protein>
<name>R4V2T6_COPFO</name>
<accession>R4V2T6</accession>
<dbReference type="AlphaFoldDB" id="R4V2T6"/>
<reference evidence="1" key="1">
    <citation type="submission" date="2013-02" db="EMBL/GenBank/DDBJ databases">
        <title>Immune-Related transcriptome of Coptotermes formosanus Shiraki workers: the defense mechanism.</title>
        <authorList>
            <person name="Hussain A."/>
            <person name="Li Y.F."/>
            <person name="Wen S.Y."/>
        </authorList>
    </citation>
    <scope>NUCLEOTIDE SEQUENCE</scope>
</reference>
<dbReference type="EMBL" id="KC632264">
    <property type="protein sequence ID" value="AGM32078.1"/>
    <property type="molecule type" value="mRNA"/>
</dbReference>